<feature type="domain" description="Prohead serine protease" evidence="4">
    <location>
        <begin position="35"/>
        <end position="169"/>
    </location>
</feature>
<dbReference type="Pfam" id="PF04586">
    <property type="entry name" value="Peptidase_S78"/>
    <property type="match status" value="1"/>
</dbReference>
<keyword evidence="3" id="KW-0378">Hydrolase</keyword>
<sequence length="196" mass="20523">MSGLATRRTALAKGAAGGAPETKLLPAKPDIVDASGVFEGYASLFGVTDLAKDVVQPGAFAKSLATRGARGVRMLFQHDPGEPIGTWLKIEEDACGLRVRGRLNLAVGRAREIHALMREGAIDGLSIGYRVTKAGAERASGRRLLHEVDLWEISIVTFPMLPAARVAAVKGVPPSLAETIRKAAKKLLPGAVPAAA</sequence>
<gene>
    <name evidence="5" type="primary">gp35</name>
    <name evidence="5" type="ORF">GCM10011322_15420</name>
</gene>
<dbReference type="EMBL" id="BMMF01000004">
    <property type="protein sequence ID" value="GGK29867.1"/>
    <property type="molecule type" value="Genomic_DNA"/>
</dbReference>
<comment type="caution">
    <text evidence="5">The sequence shown here is derived from an EMBL/GenBank/DDBJ whole genome shotgun (WGS) entry which is preliminary data.</text>
</comment>
<evidence type="ECO:0000256" key="2">
    <source>
        <dbReference type="ARBA" id="ARBA00022670"/>
    </source>
</evidence>
<dbReference type="NCBIfam" id="TIGR01543">
    <property type="entry name" value="proheadase_HK97"/>
    <property type="match status" value="1"/>
</dbReference>
<protein>
    <submittedName>
        <fullName evidence="5">Primosomal replication protein N</fullName>
    </submittedName>
</protein>
<keyword evidence="1" id="KW-1188">Viral release from host cell</keyword>
<dbReference type="Proteomes" id="UP000600449">
    <property type="component" value="Unassembled WGS sequence"/>
</dbReference>
<dbReference type="RefSeq" id="WP_188911352.1">
    <property type="nucleotide sequence ID" value="NZ_BMMF01000004.1"/>
</dbReference>
<organism evidence="5 6">
    <name type="scientific">Salinarimonas ramus</name>
    <dbReference type="NCBI Taxonomy" id="690164"/>
    <lineage>
        <taxon>Bacteria</taxon>
        <taxon>Pseudomonadati</taxon>
        <taxon>Pseudomonadota</taxon>
        <taxon>Alphaproteobacteria</taxon>
        <taxon>Hyphomicrobiales</taxon>
        <taxon>Salinarimonadaceae</taxon>
        <taxon>Salinarimonas</taxon>
    </lineage>
</organism>
<proteinExistence type="predicted"/>
<reference evidence="5 6" key="1">
    <citation type="journal article" date="2014" name="Int. J. Syst. Evol. Microbiol.">
        <title>Complete genome sequence of Corynebacterium casei LMG S-19264T (=DSM 44701T), isolated from a smear-ripened cheese.</title>
        <authorList>
            <consortium name="US DOE Joint Genome Institute (JGI-PGF)"/>
            <person name="Walter F."/>
            <person name="Albersmeier A."/>
            <person name="Kalinowski J."/>
            <person name="Ruckert C."/>
        </authorList>
    </citation>
    <scope>NUCLEOTIDE SEQUENCE [LARGE SCALE GENOMIC DNA]</scope>
    <source>
        <strain evidence="5 6">CGMCC 1.9161</strain>
    </source>
</reference>
<keyword evidence="6" id="KW-1185">Reference proteome</keyword>
<dbReference type="InterPro" id="IPR006433">
    <property type="entry name" value="Prohead_protease"/>
</dbReference>
<accession>A0A917Q6Y4</accession>
<dbReference type="InterPro" id="IPR054613">
    <property type="entry name" value="Peptidase_S78_dom"/>
</dbReference>
<evidence type="ECO:0000256" key="3">
    <source>
        <dbReference type="ARBA" id="ARBA00022801"/>
    </source>
</evidence>
<dbReference type="AlphaFoldDB" id="A0A917Q6Y4"/>
<name>A0A917Q6Y4_9HYPH</name>
<evidence type="ECO:0000256" key="1">
    <source>
        <dbReference type="ARBA" id="ARBA00022612"/>
    </source>
</evidence>
<dbReference type="GO" id="GO:0008233">
    <property type="term" value="F:peptidase activity"/>
    <property type="evidence" value="ECO:0007669"/>
    <property type="project" value="UniProtKB-KW"/>
</dbReference>
<evidence type="ECO:0000259" key="4">
    <source>
        <dbReference type="Pfam" id="PF04586"/>
    </source>
</evidence>
<evidence type="ECO:0000313" key="6">
    <source>
        <dbReference type="Proteomes" id="UP000600449"/>
    </source>
</evidence>
<dbReference type="GO" id="GO:0006508">
    <property type="term" value="P:proteolysis"/>
    <property type="evidence" value="ECO:0007669"/>
    <property type="project" value="UniProtKB-KW"/>
</dbReference>
<keyword evidence="2" id="KW-0645">Protease</keyword>
<dbReference type="SUPFAM" id="SSF50789">
    <property type="entry name" value="Herpes virus serine proteinase, assemblin"/>
    <property type="match status" value="1"/>
</dbReference>
<evidence type="ECO:0000313" key="5">
    <source>
        <dbReference type="EMBL" id="GGK29867.1"/>
    </source>
</evidence>